<dbReference type="eggNOG" id="ENOG502QTDM">
    <property type="taxonomic scope" value="Eukaryota"/>
</dbReference>
<keyword evidence="4" id="KW-1185">Reference proteome</keyword>
<evidence type="ECO:0000259" key="2">
    <source>
        <dbReference type="Pfam" id="PF23305"/>
    </source>
</evidence>
<protein>
    <recommendedName>
        <fullName evidence="2">DUF7082 domain-containing protein</fullName>
    </recommendedName>
</protein>
<dbReference type="PANTHER" id="PTHR39463">
    <property type="entry name" value="MEDUSA"/>
    <property type="match status" value="1"/>
</dbReference>
<dbReference type="OrthoDB" id="1751210at2759"/>
<dbReference type="AlphaFoldDB" id="S2JCI0"/>
<organism evidence="3 4">
    <name type="scientific">Mucor circinelloides f. circinelloides (strain 1006PhL)</name>
    <name type="common">Mucormycosis agent</name>
    <name type="synonym">Calyptromyces circinelloides</name>
    <dbReference type="NCBI Taxonomy" id="1220926"/>
    <lineage>
        <taxon>Eukaryota</taxon>
        <taxon>Fungi</taxon>
        <taxon>Fungi incertae sedis</taxon>
        <taxon>Mucoromycota</taxon>
        <taxon>Mucoromycotina</taxon>
        <taxon>Mucoromycetes</taxon>
        <taxon>Mucorales</taxon>
        <taxon>Mucorineae</taxon>
        <taxon>Mucoraceae</taxon>
        <taxon>Mucor</taxon>
    </lineage>
</organism>
<gene>
    <name evidence="3" type="ORF">HMPREF1544_05688</name>
</gene>
<dbReference type="Proteomes" id="UP000014254">
    <property type="component" value="Unassembled WGS sequence"/>
</dbReference>
<feature type="region of interest" description="Disordered" evidence="1">
    <location>
        <begin position="523"/>
        <end position="566"/>
    </location>
</feature>
<proteinExistence type="predicted"/>
<feature type="compositionally biased region" description="Polar residues" evidence="1">
    <location>
        <begin position="542"/>
        <end position="566"/>
    </location>
</feature>
<feature type="region of interest" description="Disordered" evidence="1">
    <location>
        <begin position="1"/>
        <end position="64"/>
    </location>
</feature>
<evidence type="ECO:0000256" key="1">
    <source>
        <dbReference type="SAM" id="MobiDB-lite"/>
    </source>
</evidence>
<evidence type="ECO:0000313" key="4">
    <source>
        <dbReference type="Proteomes" id="UP000014254"/>
    </source>
</evidence>
<dbReference type="OMA" id="SWASEEW"/>
<feature type="region of interest" description="Disordered" evidence="1">
    <location>
        <begin position="643"/>
        <end position="698"/>
    </location>
</feature>
<dbReference type="EMBL" id="KE123967">
    <property type="protein sequence ID" value="EPB87494.1"/>
    <property type="molecule type" value="Genomic_DNA"/>
</dbReference>
<feature type="region of interest" description="Disordered" evidence="1">
    <location>
        <begin position="292"/>
        <end position="322"/>
    </location>
</feature>
<sequence>MNNHALSDLPAVRLASGVEPQQKWPSISEDQQHQQHQQHQHQQQHQKSESKNAQGPKLIELSPTHGNEGTIVTVVVQALPPQMPAKLAFNSLMVDTKQLQAQGITSLVATVPSFQQTHSSTPNVPISICFLDKDMVTETWTVADFNYTALNDEKNGATGTLASNQSYPQTTVATTAGTHATEDSYQPKDNNDFLNTSSAAYQSFYSPPAVNPSYGFAGQVPGYQSYNTYQQQHPNHPGQADMFVDKYAQHARPQQQHPYNGYTNSAAALNIFPSAGAGGFTTMLTGGLDQATSNSSMSSAYNNPLDSPSDARSNAANRPRQHHMGANSSAVFGFKSATHTPTTSVANYQPYPGLVSRANLDIMGDLDAMAKSWASEEWDHRRRLVQFWREQHSNKITTTFQPVPQDERASNSGNIVVSCIYWMERNDFFITSVDCIYLLECLMDIRFSVEEKNRIRRNLEGFRPLTVSKCKAESADFFKLIMSFPNPKPRNIEKDVKVFPWKTLPYALKKIVTKYTASSYNNVGSHGQKTQQQQPPVKHSPAATTSLLSTPITENPPSNATTSSSANEHAFYQQNQQSSAPDRSAFSSSYHAQPYSHELYEPTYINNQQQQQQQQQQPSESSSLAPSSVSIIGSLNDIPLSTTASSDAAAVSASNADPNTSSAPVDSSSTANTASTASPTVAAIVNNNSTVQQESTTD</sequence>
<accession>S2JCI0</accession>
<feature type="compositionally biased region" description="Low complexity" evidence="1">
    <location>
        <begin position="643"/>
        <end position="657"/>
    </location>
</feature>
<feature type="compositionally biased region" description="Polar residues" evidence="1">
    <location>
        <begin position="685"/>
        <end position="698"/>
    </location>
</feature>
<feature type="compositionally biased region" description="Low complexity" evidence="1">
    <location>
        <begin position="667"/>
        <end position="683"/>
    </location>
</feature>
<feature type="compositionally biased region" description="Polar residues" evidence="1">
    <location>
        <begin position="523"/>
        <end position="535"/>
    </location>
</feature>
<feature type="region of interest" description="Disordered" evidence="1">
    <location>
        <begin position="607"/>
        <end position="627"/>
    </location>
</feature>
<evidence type="ECO:0000313" key="3">
    <source>
        <dbReference type="EMBL" id="EPB87494.1"/>
    </source>
</evidence>
<feature type="domain" description="DUF7082" evidence="2">
    <location>
        <begin position="357"/>
        <end position="512"/>
    </location>
</feature>
<dbReference type="InParanoid" id="S2JCI0"/>
<dbReference type="GO" id="GO:0005634">
    <property type="term" value="C:nucleus"/>
    <property type="evidence" value="ECO:0007669"/>
    <property type="project" value="TreeGrafter"/>
</dbReference>
<dbReference type="InterPro" id="IPR055509">
    <property type="entry name" value="DUF7082"/>
</dbReference>
<reference evidence="4" key="1">
    <citation type="submission" date="2013-05" db="EMBL/GenBank/DDBJ databases">
        <title>The Genome sequence of Mucor circinelloides f. circinelloides 1006PhL.</title>
        <authorList>
            <consortium name="The Broad Institute Genomics Platform"/>
            <person name="Cuomo C."/>
            <person name="Earl A."/>
            <person name="Findley K."/>
            <person name="Lee S.C."/>
            <person name="Walker B."/>
            <person name="Young S."/>
            <person name="Zeng Q."/>
            <person name="Gargeya S."/>
            <person name="Fitzgerald M."/>
            <person name="Haas B."/>
            <person name="Abouelleil A."/>
            <person name="Allen A.W."/>
            <person name="Alvarado L."/>
            <person name="Arachchi H.M."/>
            <person name="Berlin A.M."/>
            <person name="Chapman S.B."/>
            <person name="Gainer-Dewar J."/>
            <person name="Goldberg J."/>
            <person name="Griggs A."/>
            <person name="Gujja S."/>
            <person name="Hansen M."/>
            <person name="Howarth C."/>
            <person name="Imamovic A."/>
            <person name="Ireland A."/>
            <person name="Larimer J."/>
            <person name="McCowan C."/>
            <person name="Murphy C."/>
            <person name="Pearson M."/>
            <person name="Poon T.W."/>
            <person name="Priest M."/>
            <person name="Roberts A."/>
            <person name="Saif S."/>
            <person name="Shea T."/>
            <person name="Sisk P."/>
            <person name="Sykes S."/>
            <person name="Wortman J."/>
            <person name="Nusbaum C."/>
            <person name="Birren B."/>
        </authorList>
    </citation>
    <scope>NUCLEOTIDE SEQUENCE [LARGE SCALE GENOMIC DNA]</scope>
    <source>
        <strain evidence="4">1006PhL</strain>
    </source>
</reference>
<dbReference type="PANTHER" id="PTHR39463:SF1">
    <property type="entry name" value="MEDUSA"/>
    <property type="match status" value="1"/>
</dbReference>
<dbReference type="VEuPathDB" id="FungiDB:HMPREF1544_05688"/>
<name>S2JCI0_MUCC1</name>
<feature type="compositionally biased region" description="Polar residues" evidence="1">
    <location>
        <begin position="292"/>
        <end position="316"/>
    </location>
</feature>
<dbReference type="STRING" id="1220926.S2JCI0"/>
<dbReference type="Pfam" id="PF23305">
    <property type="entry name" value="DUF7082"/>
    <property type="match status" value="1"/>
</dbReference>
<feature type="compositionally biased region" description="Low complexity" evidence="1">
    <location>
        <begin position="608"/>
        <end position="627"/>
    </location>
</feature>